<dbReference type="Proteomes" id="UP001283361">
    <property type="component" value="Unassembled WGS sequence"/>
</dbReference>
<sequence length="362" mass="40489">MACSIAVLAAFLALAAAGDILGAPGKFGSPALVQRRPGFKAVAPAFPSSFGGYDYPKVGYPVAKPAVKKAVYPAATFAGPAKFDYGPPKAVYPARKDYDGPFDNYGYAPLRSNAKFAYPVKNDYDYKPVYPVKSDYQPVYPVKKVNTPFDYPVVKKDVDYRPGYDYDYKPVYDSKPDYRPAFDYKNDYDYKPDYPVKRVVVDDYITPVDYYPKNNDYLYAPDYPKKVDVDYKPVYARDVYDRRDYKPAFPARAVYPAKPVYPVNTVYPAKAVYPAKPVYPAKAVYPAREVYPYPAKAVYPASNVYDRVPRYPVKAVAPVAPVKKVAVAKAPVVKSKFPSFDSFGKEFGKVIGRRCQGPNSCC</sequence>
<reference evidence="2" key="1">
    <citation type="journal article" date="2023" name="G3 (Bethesda)">
        <title>A reference genome for the long-term kleptoplast-retaining sea slug Elysia crispata morphotype clarki.</title>
        <authorList>
            <person name="Eastman K.E."/>
            <person name="Pendleton A.L."/>
            <person name="Shaikh M.A."/>
            <person name="Suttiyut T."/>
            <person name="Ogas R."/>
            <person name="Tomko P."/>
            <person name="Gavelis G."/>
            <person name="Widhalm J.R."/>
            <person name="Wisecaver J.H."/>
        </authorList>
    </citation>
    <scope>NUCLEOTIDE SEQUENCE</scope>
    <source>
        <strain evidence="2">ECLA1</strain>
    </source>
</reference>
<evidence type="ECO:0000256" key="1">
    <source>
        <dbReference type="SAM" id="SignalP"/>
    </source>
</evidence>
<organism evidence="2 3">
    <name type="scientific">Elysia crispata</name>
    <name type="common">lettuce slug</name>
    <dbReference type="NCBI Taxonomy" id="231223"/>
    <lineage>
        <taxon>Eukaryota</taxon>
        <taxon>Metazoa</taxon>
        <taxon>Spiralia</taxon>
        <taxon>Lophotrochozoa</taxon>
        <taxon>Mollusca</taxon>
        <taxon>Gastropoda</taxon>
        <taxon>Heterobranchia</taxon>
        <taxon>Euthyneura</taxon>
        <taxon>Panpulmonata</taxon>
        <taxon>Sacoglossa</taxon>
        <taxon>Placobranchoidea</taxon>
        <taxon>Plakobranchidae</taxon>
        <taxon>Elysia</taxon>
    </lineage>
</organism>
<evidence type="ECO:0000313" key="3">
    <source>
        <dbReference type="Proteomes" id="UP001283361"/>
    </source>
</evidence>
<keyword evidence="3" id="KW-1185">Reference proteome</keyword>
<evidence type="ECO:0000313" key="2">
    <source>
        <dbReference type="EMBL" id="KAK3785508.1"/>
    </source>
</evidence>
<dbReference type="AlphaFoldDB" id="A0AAE1ADC0"/>
<comment type="caution">
    <text evidence="2">The sequence shown here is derived from an EMBL/GenBank/DDBJ whole genome shotgun (WGS) entry which is preliminary data.</text>
</comment>
<feature type="signal peptide" evidence="1">
    <location>
        <begin position="1"/>
        <end position="17"/>
    </location>
</feature>
<gene>
    <name evidence="2" type="ORF">RRG08_048642</name>
</gene>
<feature type="chain" id="PRO_5042002189" evidence="1">
    <location>
        <begin position="18"/>
        <end position="362"/>
    </location>
</feature>
<proteinExistence type="predicted"/>
<keyword evidence="1" id="KW-0732">Signal</keyword>
<accession>A0AAE1ADC0</accession>
<dbReference type="EMBL" id="JAWDGP010002127">
    <property type="protein sequence ID" value="KAK3785508.1"/>
    <property type="molecule type" value="Genomic_DNA"/>
</dbReference>
<name>A0AAE1ADC0_9GAST</name>
<protein>
    <submittedName>
        <fullName evidence="2">Uncharacterized protein</fullName>
    </submittedName>
</protein>